<dbReference type="AlphaFoldDB" id="A0A927HCL1"/>
<organism evidence="5 6">
    <name type="scientific">Peribacillus faecalis</name>
    <dbReference type="NCBI Taxonomy" id="2772559"/>
    <lineage>
        <taxon>Bacteria</taxon>
        <taxon>Bacillati</taxon>
        <taxon>Bacillota</taxon>
        <taxon>Bacilli</taxon>
        <taxon>Bacillales</taxon>
        <taxon>Bacillaceae</taxon>
        <taxon>Peribacillus</taxon>
    </lineage>
</organism>
<gene>
    <name evidence="5" type="ORF">IEO70_17620</name>
</gene>
<dbReference type="SUPFAM" id="SSF46689">
    <property type="entry name" value="Homeodomain-like"/>
    <property type="match status" value="2"/>
</dbReference>
<dbReference type="InterPro" id="IPR018062">
    <property type="entry name" value="HTH_AraC-typ_CS"/>
</dbReference>
<evidence type="ECO:0000256" key="1">
    <source>
        <dbReference type="ARBA" id="ARBA00023015"/>
    </source>
</evidence>
<evidence type="ECO:0000313" key="6">
    <source>
        <dbReference type="Proteomes" id="UP000602076"/>
    </source>
</evidence>
<dbReference type="Gene3D" id="1.10.10.60">
    <property type="entry name" value="Homeodomain-like"/>
    <property type="match status" value="2"/>
</dbReference>
<dbReference type="RefSeq" id="WP_190999679.1">
    <property type="nucleotide sequence ID" value="NZ_JACXSI010000055.1"/>
</dbReference>
<protein>
    <submittedName>
        <fullName evidence="5">Helix-turn-helix transcriptional regulator</fullName>
    </submittedName>
</protein>
<evidence type="ECO:0000259" key="4">
    <source>
        <dbReference type="PROSITE" id="PS01124"/>
    </source>
</evidence>
<accession>A0A927HCL1</accession>
<comment type="caution">
    <text evidence="5">The sequence shown here is derived from an EMBL/GenBank/DDBJ whole genome shotgun (WGS) entry which is preliminary data.</text>
</comment>
<dbReference type="PANTHER" id="PTHR43280:SF28">
    <property type="entry name" value="HTH-TYPE TRANSCRIPTIONAL ACTIVATOR RHAS"/>
    <property type="match status" value="1"/>
</dbReference>
<keyword evidence="6" id="KW-1185">Reference proteome</keyword>
<dbReference type="GO" id="GO:0003700">
    <property type="term" value="F:DNA-binding transcription factor activity"/>
    <property type="evidence" value="ECO:0007669"/>
    <property type="project" value="InterPro"/>
</dbReference>
<evidence type="ECO:0000256" key="2">
    <source>
        <dbReference type="ARBA" id="ARBA00023125"/>
    </source>
</evidence>
<sequence length="404" mass="46474">MIEKLQKICRIIASTNKLDVRFINHEGHAVIQFVQQSLPATLQNFDYDHRKINKKLKENPPHSYYYYINNYRLQYIATGIWENNDYAGAILVGPFLSSIPEKDFISNIILSNQISINERKQLEEFYQSLSVVSNSTSSSIGELLVNLCSHTFINGQLITSDIVLPAQKNKQEKTTIDEKINLIEIRYQQEQKLIQAIMKGDKEQVEQLKIKIGDIYLENRIPESPIRASKNLVLVLNTICRFAAKKGGVHPVYIHEISDKFAILIERAPNLPYLNKMIEVMLSEYCDLVKEFATRKYSDIVKKAIDYIQLHLDSPLSLQNIAAVIHTNPSHLSRKFKQETELSITDFINLKRVESAKLFLQNNSIPITDIAFMVGFNDVNYFSRVFKKITSLTPSQYAKAQKKI</sequence>
<dbReference type="Pfam" id="PF12833">
    <property type="entry name" value="HTH_18"/>
    <property type="match status" value="1"/>
</dbReference>
<dbReference type="GO" id="GO:0043565">
    <property type="term" value="F:sequence-specific DNA binding"/>
    <property type="evidence" value="ECO:0007669"/>
    <property type="project" value="InterPro"/>
</dbReference>
<feature type="domain" description="HTH araC/xylS-type" evidence="4">
    <location>
        <begin position="302"/>
        <end position="400"/>
    </location>
</feature>
<dbReference type="SMART" id="SM00342">
    <property type="entry name" value="HTH_ARAC"/>
    <property type="match status" value="1"/>
</dbReference>
<reference evidence="5" key="1">
    <citation type="submission" date="2020-09" db="EMBL/GenBank/DDBJ databases">
        <title>Bacillus faecalis sp. nov., a moderately halophilic bacterium isolated from cow faeces.</title>
        <authorList>
            <person name="Jiang L."/>
            <person name="Lee J."/>
        </authorList>
    </citation>
    <scope>NUCLEOTIDE SEQUENCE</scope>
    <source>
        <strain evidence="5">AGMB 02131</strain>
    </source>
</reference>
<evidence type="ECO:0000313" key="5">
    <source>
        <dbReference type="EMBL" id="MBD3110154.1"/>
    </source>
</evidence>
<proteinExistence type="predicted"/>
<keyword evidence="3" id="KW-0804">Transcription</keyword>
<dbReference type="Proteomes" id="UP000602076">
    <property type="component" value="Unassembled WGS sequence"/>
</dbReference>
<keyword evidence="1" id="KW-0805">Transcription regulation</keyword>
<dbReference type="EMBL" id="JACXSI010000055">
    <property type="protein sequence ID" value="MBD3110154.1"/>
    <property type="molecule type" value="Genomic_DNA"/>
</dbReference>
<dbReference type="InterPro" id="IPR018060">
    <property type="entry name" value="HTH_AraC"/>
</dbReference>
<dbReference type="PANTHER" id="PTHR43280">
    <property type="entry name" value="ARAC-FAMILY TRANSCRIPTIONAL REGULATOR"/>
    <property type="match status" value="1"/>
</dbReference>
<dbReference type="InterPro" id="IPR009057">
    <property type="entry name" value="Homeodomain-like_sf"/>
</dbReference>
<name>A0A927HCL1_9BACI</name>
<keyword evidence="2" id="KW-0238">DNA-binding</keyword>
<dbReference type="InterPro" id="IPR020449">
    <property type="entry name" value="Tscrpt_reg_AraC-type_HTH"/>
</dbReference>
<dbReference type="PRINTS" id="PR00032">
    <property type="entry name" value="HTHARAC"/>
</dbReference>
<dbReference type="PROSITE" id="PS01124">
    <property type="entry name" value="HTH_ARAC_FAMILY_2"/>
    <property type="match status" value="1"/>
</dbReference>
<evidence type="ECO:0000256" key="3">
    <source>
        <dbReference type="ARBA" id="ARBA00023163"/>
    </source>
</evidence>
<dbReference type="PROSITE" id="PS00041">
    <property type="entry name" value="HTH_ARAC_FAMILY_1"/>
    <property type="match status" value="1"/>
</dbReference>